<reference evidence="2 3" key="1">
    <citation type="submission" date="2021-07" db="EMBL/GenBank/DDBJ databases">
        <title>The Aristolochia fimbriata genome: insights into angiosperm evolution, floral development and chemical biosynthesis.</title>
        <authorList>
            <person name="Jiao Y."/>
        </authorList>
    </citation>
    <scope>NUCLEOTIDE SEQUENCE [LARGE SCALE GENOMIC DNA]</scope>
    <source>
        <strain evidence="2">IBCAS-2021</strain>
        <tissue evidence="2">Leaf</tissue>
    </source>
</reference>
<evidence type="ECO:0000313" key="2">
    <source>
        <dbReference type="EMBL" id="KAG9445244.1"/>
    </source>
</evidence>
<feature type="region of interest" description="Disordered" evidence="1">
    <location>
        <begin position="425"/>
        <end position="479"/>
    </location>
</feature>
<evidence type="ECO:0000313" key="3">
    <source>
        <dbReference type="Proteomes" id="UP000825729"/>
    </source>
</evidence>
<feature type="region of interest" description="Disordered" evidence="1">
    <location>
        <begin position="371"/>
        <end position="399"/>
    </location>
</feature>
<dbReference type="SUPFAM" id="SSF55961">
    <property type="entry name" value="Bet v1-like"/>
    <property type="match status" value="1"/>
</dbReference>
<feature type="compositionally biased region" description="Basic and acidic residues" evidence="1">
    <location>
        <begin position="430"/>
        <end position="439"/>
    </location>
</feature>
<dbReference type="Gene3D" id="3.30.530.20">
    <property type="match status" value="1"/>
</dbReference>
<dbReference type="PANTHER" id="PTHR34560:SF1">
    <property type="entry name" value="START DOMAIN-CONTAINING PROTEIN"/>
    <property type="match status" value="1"/>
</dbReference>
<accession>A0AAV7E9D8</accession>
<organism evidence="2 3">
    <name type="scientific">Aristolochia fimbriata</name>
    <name type="common">White veined hardy Dutchman's pipe vine</name>
    <dbReference type="NCBI Taxonomy" id="158543"/>
    <lineage>
        <taxon>Eukaryota</taxon>
        <taxon>Viridiplantae</taxon>
        <taxon>Streptophyta</taxon>
        <taxon>Embryophyta</taxon>
        <taxon>Tracheophyta</taxon>
        <taxon>Spermatophyta</taxon>
        <taxon>Magnoliopsida</taxon>
        <taxon>Magnoliidae</taxon>
        <taxon>Piperales</taxon>
        <taxon>Aristolochiaceae</taxon>
        <taxon>Aristolochia</taxon>
    </lineage>
</organism>
<sequence>MENHKNKELRDRFDKALSSPNLMDENSIRELVRDQLCRSSSWETEDIIEGMLKRRTAEVSNFLQMLRSASGNNKDSRTQKTSENDWKLKQDNDQLRVMYREGPKGTPFHTLLAEGYVDGPLDICLCVSWESTLYKKWWPQFSIPPFKIITSASLQKVRTGEEISLVRVKVPWPVSAREAVVHYFELEYFEEELVIVLINTVSDTEEIDVRTHGFSSDKIPEANDTVRIGLVGGFALQKVNSNRSYFRTIANMDIKIDFVPPALINFISRQLIGSGFKLYQKVVASVASGDDSFRKALEEDMMYIRIRKALNFPQKESNTSKILDNEDPSNGLLGKLEESLAKEAKNETALVNLASVTNQTSITEIIEEEIQQETPADKNQHVDQLSTKPSVRSCEASKESDCISPEVEWALGVLDRAIDFFLGSGNTKTDSSHMEREEIASISSSHSDRALKLNSTDKAEKDGEEKPADETEGSFSFPNVRFSKVDSPMKATESLQNGFPLAKENLRFWGSEEGKLESSYDSEVAGGSTGLNGIYHDAGVKADEAHESHHNKGGEEKFKQKGKKQRHCCLWLQPYAKSGTK</sequence>
<evidence type="ECO:0000256" key="1">
    <source>
        <dbReference type="SAM" id="MobiDB-lite"/>
    </source>
</evidence>
<keyword evidence="3" id="KW-1185">Reference proteome</keyword>
<dbReference type="EMBL" id="JAINDJ010000006">
    <property type="protein sequence ID" value="KAG9445244.1"/>
    <property type="molecule type" value="Genomic_DNA"/>
</dbReference>
<gene>
    <name evidence="2" type="ORF">H6P81_016584</name>
</gene>
<dbReference type="InterPro" id="IPR023393">
    <property type="entry name" value="START-like_dom_sf"/>
</dbReference>
<name>A0AAV7E9D8_ARIFI</name>
<proteinExistence type="predicted"/>
<dbReference type="PANTHER" id="PTHR34560">
    <property type="entry name" value="POLYKETIDE CYCLASE/DEHYDRASE/LIPID TRANSPORT SUPERFAMILY PROTEIN"/>
    <property type="match status" value="1"/>
</dbReference>
<feature type="region of interest" description="Disordered" evidence="1">
    <location>
        <begin position="542"/>
        <end position="565"/>
    </location>
</feature>
<protein>
    <submittedName>
        <fullName evidence="2">Uncharacterized protein</fullName>
    </submittedName>
</protein>
<dbReference type="AlphaFoldDB" id="A0AAV7E9D8"/>
<dbReference type="Proteomes" id="UP000825729">
    <property type="component" value="Unassembled WGS sequence"/>
</dbReference>
<feature type="compositionally biased region" description="Basic and acidic residues" evidence="1">
    <location>
        <begin position="446"/>
        <end position="469"/>
    </location>
</feature>
<feature type="compositionally biased region" description="Basic and acidic residues" evidence="1">
    <location>
        <begin position="542"/>
        <end position="559"/>
    </location>
</feature>
<comment type="caution">
    <text evidence="2">The sequence shown here is derived from an EMBL/GenBank/DDBJ whole genome shotgun (WGS) entry which is preliminary data.</text>
</comment>